<dbReference type="CDD" id="cd05243">
    <property type="entry name" value="SDR_a5"/>
    <property type="match status" value="1"/>
</dbReference>
<proteinExistence type="predicted"/>
<dbReference type="RefSeq" id="WP_094943050.1">
    <property type="nucleotide sequence ID" value="NZ_NOKQ01000217.1"/>
</dbReference>
<dbReference type="Pfam" id="PF13460">
    <property type="entry name" value="NAD_binding_10"/>
    <property type="match status" value="1"/>
</dbReference>
<dbReference type="EMBL" id="NOKQ01000217">
    <property type="protein sequence ID" value="OZS77844.1"/>
    <property type="molecule type" value="Genomic_DNA"/>
</dbReference>
<dbReference type="InterPro" id="IPR036291">
    <property type="entry name" value="NAD(P)-bd_dom_sf"/>
</dbReference>
<gene>
    <name evidence="2" type="ORF">CF394_08805</name>
</gene>
<dbReference type="AlphaFoldDB" id="A0A264W2Q0"/>
<evidence type="ECO:0000313" key="3">
    <source>
        <dbReference type="Proteomes" id="UP000217065"/>
    </source>
</evidence>
<dbReference type="InterPro" id="IPR016040">
    <property type="entry name" value="NAD(P)-bd_dom"/>
</dbReference>
<dbReference type="OrthoDB" id="9803892at2"/>
<name>A0A264W2Q0_9BACL</name>
<comment type="caution">
    <text evidence="2">The sequence shown here is derived from an EMBL/GenBank/DDBJ whole genome shotgun (WGS) entry which is preliminary data.</text>
</comment>
<organism evidence="2 3">
    <name type="scientific">Tetzosporium hominis</name>
    <dbReference type="NCBI Taxonomy" id="2020506"/>
    <lineage>
        <taxon>Bacteria</taxon>
        <taxon>Bacillati</taxon>
        <taxon>Bacillota</taxon>
        <taxon>Bacilli</taxon>
        <taxon>Bacillales</taxon>
        <taxon>Caryophanaceae</taxon>
        <taxon>Tetzosporium</taxon>
    </lineage>
</organism>
<dbReference type="Proteomes" id="UP000217065">
    <property type="component" value="Unassembled WGS sequence"/>
</dbReference>
<protein>
    <submittedName>
        <fullName evidence="2">Sugar epimerase</fullName>
    </submittedName>
</protein>
<dbReference type="PANTHER" id="PTHR15020">
    <property type="entry name" value="FLAVIN REDUCTASE-RELATED"/>
    <property type="match status" value="1"/>
</dbReference>
<dbReference type="PANTHER" id="PTHR15020:SF50">
    <property type="entry name" value="UPF0659 PROTEIN YMR090W"/>
    <property type="match status" value="1"/>
</dbReference>
<dbReference type="Gene3D" id="3.40.50.720">
    <property type="entry name" value="NAD(P)-binding Rossmann-like Domain"/>
    <property type="match status" value="1"/>
</dbReference>
<accession>A0A264W2Q0</accession>
<keyword evidence="3" id="KW-1185">Reference proteome</keyword>
<dbReference type="SUPFAM" id="SSF51735">
    <property type="entry name" value="NAD(P)-binding Rossmann-fold domains"/>
    <property type="match status" value="1"/>
</dbReference>
<evidence type="ECO:0000313" key="2">
    <source>
        <dbReference type="EMBL" id="OZS77844.1"/>
    </source>
</evidence>
<evidence type="ECO:0000259" key="1">
    <source>
        <dbReference type="Pfam" id="PF13460"/>
    </source>
</evidence>
<feature type="domain" description="NAD(P)-binding" evidence="1">
    <location>
        <begin position="7"/>
        <end position="189"/>
    </location>
</feature>
<sequence>MKVFVVGANGQVGQELVNTLHKDEAHEVTAMVRKDEQQKEFEQKGVHSVLADLEGSVDDLAKAMNGYDAVIFAAGSGGSTGADMTLLIDLDGAVKTVEAAEQAGVKRYVMLSAFGAGDRSTWSDEIKPYYVAKYYADHHVEESSLDWTILRPGALTNDAPTGRYAAGKDAKPGDITRDDVAHALAHVVGDSSTYGKSIELVNGDHEFGDALKSGL</sequence>
<reference evidence="2 3" key="1">
    <citation type="submission" date="2017-07" db="EMBL/GenBank/DDBJ databases">
        <title>Tetzosporium hominis gen.nov. sp.nov.</title>
        <authorList>
            <person name="Tetz G."/>
            <person name="Tetz V."/>
        </authorList>
    </citation>
    <scope>NUCLEOTIDE SEQUENCE [LARGE SCALE GENOMIC DNA]</scope>
    <source>
        <strain evidence="2 3">VT-49</strain>
    </source>
</reference>